<dbReference type="EMBL" id="JAOYOD010000001">
    <property type="protein sequence ID" value="MCV9387238.1"/>
    <property type="molecule type" value="Genomic_DNA"/>
</dbReference>
<dbReference type="RefSeq" id="WP_264138063.1">
    <property type="nucleotide sequence ID" value="NZ_JAOYOD010000001.1"/>
</dbReference>
<dbReference type="InterPro" id="IPR052613">
    <property type="entry name" value="LicD_transferase"/>
</dbReference>
<dbReference type="Pfam" id="PF04991">
    <property type="entry name" value="LicD"/>
    <property type="match status" value="1"/>
</dbReference>
<gene>
    <name evidence="2" type="ORF">N7U62_11220</name>
</gene>
<proteinExistence type="predicted"/>
<reference evidence="2 3" key="1">
    <citation type="submission" date="2022-10" db="EMBL/GenBank/DDBJ databases">
        <title>Comparative genomics and taxonomic characterization of three novel marine species of genus Reichenbachiella exhibiting antioxidant and polysaccharide degradation activities.</title>
        <authorList>
            <person name="Muhammad N."/>
            <person name="Lee Y.-J."/>
            <person name="Ko J."/>
            <person name="Kim S.-G."/>
        </authorList>
    </citation>
    <scope>NUCLEOTIDE SEQUENCE [LARGE SCALE GENOMIC DNA]</scope>
    <source>
        <strain evidence="2 3">ABR2-5</strain>
    </source>
</reference>
<protein>
    <submittedName>
        <fullName evidence="2">LicD family protein</fullName>
    </submittedName>
</protein>
<name>A0ABT3CVH2_9BACT</name>
<accession>A0ABT3CVH2</accession>
<dbReference type="Proteomes" id="UP001300692">
    <property type="component" value="Unassembled WGS sequence"/>
</dbReference>
<evidence type="ECO:0000259" key="1">
    <source>
        <dbReference type="Pfam" id="PF04991"/>
    </source>
</evidence>
<comment type="caution">
    <text evidence="2">The sequence shown here is derived from an EMBL/GenBank/DDBJ whole genome shotgun (WGS) entry which is preliminary data.</text>
</comment>
<feature type="domain" description="LicD/FKTN/FKRP nucleotidyltransferase" evidence="1">
    <location>
        <begin position="50"/>
        <end position="98"/>
    </location>
</feature>
<organism evidence="2 3">
    <name type="scientific">Reichenbachiella ulvae</name>
    <dbReference type="NCBI Taxonomy" id="2980104"/>
    <lineage>
        <taxon>Bacteria</taxon>
        <taxon>Pseudomonadati</taxon>
        <taxon>Bacteroidota</taxon>
        <taxon>Cytophagia</taxon>
        <taxon>Cytophagales</taxon>
        <taxon>Reichenbachiellaceae</taxon>
        <taxon>Reichenbachiella</taxon>
    </lineage>
</organism>
<dbReference type="PANTHER" id="PTHR13627">
    <property type="entry name" value="FUKUTIN RELATED PROTEIN"/>
    <property type="match status" value="1"/>
</dbReference>
<evidence type="ECO:0000313" key="3">
    <source>
        <dbReference type="Proteomes" id="UP001300692"/>
    </source>
</evidence>
<dbReference type="InterPro" id="IPR007074">
    <property type="entry name" value="LicD/FKTN/FKRP_NTP_transf"/>
</dbReference>
<keyword evidence="3" id="KW-1185">Reference proteome</keyword>
<sequence>MNLLRVSQYIQRFIHVYVYRILGTHQEKKIEVLTELYGYSVDFLNEVGEDYWVDFGTLLGYYRENGIIPHDIDADFSMHEKSYTKVLKSKKLLSKKVKFYDTSHRHRGPKLYFNYKGFDVDIYFYEDLGDVVRNYENTQWPNERREMPKELVYPLKWERFLNKKCLIPAKPKEYLEYIYGYLGTDSKRNKETGFWERI</sequence>
<evidence type="ECO:0000313" key="2">
    <source>
        <dbReference type="EMBL" id="MCV9387238.1"/>
    </source>
</evidence>
<dbReference type="PANTHER" id="PTHR13627:SF31">
    <property type="entry name" value="RIBITOL 5-PHOSPHATE TRANSFERASE FKRP"/>
    <property type="match status" value="1"/>
</dbReference>